<dbReference type="GO" id="GO:0003700">
    <property type="term" value="F:DNA-binding transcription factor activity"/>
    <property type="evidence" value="ECO:0007669"/>
    <property type="project" value="TreeGrafter"/>
</dbReference>
<reference evidence="3" key="1">
    <citation type="submission" date="2020-08" db="EMBL/GenBank/DDBJ databases">
        <title>Genome public.</title>
        <authorList>
            <person name="Liu C."/>
            <person name="Sun Q."/>
        </authorList>
    </citation>
    <scope>NUCLEOTIDE SEQUENCE</scope>
    <source>
        <strain evidence="3">BX15</strain>
    </source>
</reference>
<organism evidence="3 4">
    <name type="scientific">Dysosmobacter segnis</name>
    <dbReference type="NCBI Taxonomy" id="2763042"/>
    <lineage>
        <taxon>Bacteria</taxon>
        <taxon>Bacillati</taxon>
        <taxon>Bacillota</taxon>
        <taxon>Clostridia</taxon>
        <taxon>Eubacteriales</taxon>
        <taxon>Oscillospiraceae</taxon>
        <taxon>Dysosmobacter</taxon>
    </lineage>
</organism>
<comment type="caution">
    <text evidence="3">The sequence shown here is derived from an EMBL/GenBank/DDBJ whole genome shotgun (WGS) entry which is preliminary data.</text>
</comment>
<dbReference type="Gene3D" id="1.10.260.40">
    <property type="entry name" value="lambda repressor-like DNA-binding domains"/>
    <property type="match status" value="1"/>
</dbReference>
<dbReference type="SUPFAM" id="SSF47413">
    <property type="entry name" value="lambda repressor-like DNA-binding domains"/>
    <property type="match status" value="1"/>
</dbReference>
<proteinExistence type="predicted"/>
<dbReference type="InterPro" id="IPR010982">
    <property type="entry name" value="Lambda_DNA-bd_dom_sf"/>
</dbReference>
<evidence type="ECO:0000313" key="4">
    <source>
        <dbReference type="Proteomes" id="UP000620327"/>
    </source>
</evidence>
<dbReference type="PROSITE" id="PS50943">
    <property type="entry name" value="HTH_CROC1"/>
    <property type="match status" value="1"/>
</dbReference>
<dbReference type="GO" id="GO:0003677">
    <property type="term" value="F:DNA binding"/>
    <property type="evidence" value="ECO:0007669"/>
    <property type="project" value="UniProtKB-KW"/>
</dbReference>
<dbReference type="PANTHER" id="PTHR46797">
    <property type="entry name" value="HTH-TYPE TRANSCRIPTIONAL REGULATOR"/>
    <property type="match status" value="1"/>
</dbReference>
<dbReference type="InterPro" id="IPR050807">
    <property type="entry name" value="TransReg_Diox_bact_type"/>
</dbReference>
<sequence length="99" mass="11403">MYFNQVKFGCRLRNLRKQRRMTQEALAGSLNISIDHLSKIEHGKRGVSIDLLLDISEALDVSLDYLLKGTIHTSLQMKDLIGRMQELHDQMAAIYENPF</sequence>
<dbReference type="EMBL" id="JACOQI010000012">
    <property type="protein sequence ID" value="MBC5771023.1"/>
    <property type="molecule type" value="Genomic_DNA"/>
</dbReference>
<gene>
    <name evidence="3" type="ORF">H8Z83_11955</name>
</gene>
<dbReference type="Pfam" id="PF01381">
    <property type="entry name" value="HTH_3"/>
    <property type="match status" value="1"/>
</dbReference>
<evidence type="ECO:0000259" key="2">
    <source>
        <dbReference type="PROSITE" id="PS50943"/>
    </source>
</evidence>
<evidence type="ECO:0000313" key="3">
    <source>
        <dbReference type="EMBL" id="MBC5771023.1"/>
    </source>
</evidence>
<keyword evidence="4" id="KW-1185">Reference proteome</keyword>
<keyword evidence="1" id="KW-0238">DNA-binding</keyword>
<dbReference type="AlphaFoldDB" id="A0A923S8A4"/>
<protein>
    <submittedName>
        <fullName evidence="3">Helix-turn-helix transcriptional regulator</fullName>
    </submittedName>
</protein>
<dbReference type="GO" id="GO:0005829">
    <property type="term" value="C:cytosol"/>
    <property type="evidence" value="ECO:0007669"/>
    <property type="project" value="TreeGrafter"/>
</dbReference>
<name>A0A923S8A4_9FIRM</name>
<dbReference type="CDD" id="cd00093">
    <property type="entry name" value="HTH_XRE"/>
    <property type="match status" value="1"/>
</dbReference>
<dbReference type="Proteomes" id="UP000620327">
    <property type="component" value="Unassembled WGS sequence"/>
</dbReference>
<accession>A0A923S8A4</accession>
<dbReference type="PANTHER" id="PTHR46797:SF1">
    <property type="entry name" value="METHYLPHOSPHONATE SYNTHASE"/>
    <property type="match status" value="1"/>
</dbReference>
<dbReference type="SMART" id="SM00530">
    <property type="entry name" value="HTH_XRE"/>
    <property type="match status" value="1"/>
</dbReference>
<evidence type="ECO:0000256" key="1">
    <source>
        <dbReference type="ARBA" id="ARBA00023125"/>
    </source>
</evidence>
<feature type="domain" description="HTH cro/C1-type" evidence="2">
    <location>
        <begin position="12"/>
        <end position="66"/>
    </location>
</feature>
<dbReference type="InterPro" id="IPR001387">
    <property type="entry name" value="Cro/C1-type_HTH"/>
</dbReference>
<dbReference type="RefSeq" id="WP_187015254.1">
    <property type="nucleotide sequence ID" value="NZ_JACOQI010000012.1"/>
</dbReference>